<dbReference type="InterPro" id="IPR036805">
    <property type="entry name" value="Tscrpt_elong_fac_GreA/B_N_sf"/>
</dbReference>
<protein>
    <recommendedName>
        <fullName evidence="2 8">Transcription elongation factor GreA</fullName>
    </recommendedName>
    <alternativeName>
        <fullName evidence="7 8">Transcript cleavage factor GreA</fullName>
    </alternativeName>
</protein>
<dbReference type="HAMAP" id="MF_00105">
    <property type="entry name" value="GreA_GreB"/>
    <property type="match status" value="1"/>
</dbReference>
<dbReference type="AlphaFoldDB" id="A0A1V5SDM5"/>
<dbReference type="InterPro" id="IPR006359">
    <property type="entry name" value="Tscrpt_elong_fac_GreA"/>
</dbReference>
<dbReference type="InterPro" id="IPR036953">
    <property type="entry name" value="GreA/GreB_C_sf"/>
</dbReference>
<reference evidence="12" key="1">
    <citation type="submission" date="2017-02" db="EMBL/GenBank/DDBJ databases">
        <title>Delving into the versatile metabolic prowess of the omnipresent phylum Bacteroidetes.</title>
        <authorList>
            <person name="Nobu M.K."/>
            <person name="Mei R."/>
            <person name="Narihiro T."/>
            <person name="Kuroda K."/>
            <person name="Liu W.-T."/>
        </authorList>
    </citation>
    <scope>NUCLEOTIDE SEQUENCE</scope>
    <source>
        <strain evidence="12">ADurb.Bin280</strain>
    </source>
</reference>
<dbReference type="InterPro" id="IPR022691">
    <property type="entry name" value="Tscrpt_elong_fac_GreA/B_N"/>
</dbReference>
<dbReference type="GO" id="GO:0006354">
    <property type="term" value="P:DNA-templated transcription elongation"/>
    <property type="evidence" value="ECO:0007669"/>
    <property type="project" value="TreeGrafter"/>
</dbReference>
<dbReference type="PANTHER" id="PTHR30437">
    <property type="entry name" value="TRANSCRIPTION ELONGATION FACTOR GREA"/>
    <property type="match status" value="1"/>
</dbReference>
<dbReference type="SUPFAM" id="SSF54534">
    <property type="entry name" value="FKBP-like"/>
    <property type="match status" value="1"/>
</dbReference>
<dbReference type="EMBL" id="MWBO01000028">
    <property type="protein sequence ID" value="OQA52587.1"/>
    <property type="molecule type" value="Genomic_DNA"/>
</dbReference>
<dbReference type="FunFam" id="1.10.287.180:FF:000001">
    <property type="entry name" value="Transcription elongation factor GreA"/>
    <property type="match status" value="1"/>
</dbReference>
<accession>A0A1V5SDM5</accession>
<dbReference type="GO" id="GO:0070063">
    <property type="term" value="F:RNA polymerase binding"/>
    <property type="evidence" value="ECO:0007669"/>
    <property type="project" value="InterPro"/>
</dbReference>
<comment type="function">
    <text evidence="6 8 9">Necessary for efficient RNA polymerase transcription elongation past template-encoded arresting sites. The arresting sites in DNA have the property of trapping a certain fraction of elongating RNA polymerases that pass through, resulting in locked ternary complexes. Cleavage of the nascent transcript by cleavage factors such as GreA or GreB allows the resumption of elongation from the new 3'terminus. GreA releases sequences of 2 to 3 nucleotides.</text>
</comment>
<keyword evidence="3 8" id="KW-0805">Transcription regulation</keyword>
<proteinExistence type="inferred from homology"/>
<dbReference type="Pfam" id="PF03449">
    <property type="entry name" value="GreA_GreB_N"/>
    <property type="match status" value="1"/>
</dbReference>
<evidence type="ECO:0000256" key="6">
    <source>
        <dbReference type="ARBA" id="ARBA00024916"/>
    </source>
</evidence>
<dbReference type="PANTHER" id="PTHR30437:SF4">
    <property type="entry name" value="TRANSCRIPTION ELONGATION FACTOR GREA"/>
    <property type="match status" value="1"/>
</dbReference>
<dbReference type="InterPro" id="IPR018151">
    <property type="entry name" value="TF_GreA/GreB_CS"/>
</dbReference>
<evidence type="ECO:0000256" key="5">
    <source>
        <dbReference type="ARBA" id="ARBA00023163"/>
    </source>
</evidence>
<dbReference type="GO" id="GO:0003677">
    <property type="term" value="F:DNA binding"/>
    <property type="evidence" value="ECO:0007669"/>
    <property type="project" value="UniProtKB-UniRule"/>
</dbReference>
<dbReference type="InterPro" id="IPR001437">
    <property type="entry name" value="Tscrpt_elong_fac_GreA/B_C"/>
</dbReference>
<organism evidence="12">
    <name type="scientific">candidate division WS2 bacterium ADurb.Bin280</name>
    <dbReference type="NCBI Taxonomy" id="1852829"/>
    <lineage>
        <taxon>Bacteria</taxon>
        <taxon>candidate division WS2</taxon>
    </lineage>
</organism>
<evidence type="ECO:0000259" key="10">
    <source>
        <dbReference type="Pfam" id="PF01272"/>
    </source>
</evidence>
<dbReference type="Gene3D" id="1.10.287.180">
    <property type="entry name" value="Transcription elongation factor, GreA/GreB, N-terminal domain"/>
    <property type="match status" value="1"/>
</dbReference>
<dbReference type="PROSITE" id="PS00829">
    <property type="entry name" value="GREAB_1"/>
    <property type="match status" value="1"/>
</dbReference>
<evidence type="ECO:0000256" key="9">
    <source>
        <dbReference type="RuleBase" id="RU000556"/>
    </source>
</evidence>
<dbReference type="Pfam" id="PF01272">
    <property type="entry name" value="GreA_GreB"/>
    <property type="match status" value="1"/>
</dbReference>
<evidence type="ECO:0000259" key="11">
    <source>
        <dbReference type="Pfam" id="PF03449"/>
    </source>
</evidence>
<feature type="domain" description="Transcription elongation factor GreA/GreB C-terminal" evidence="10">
    <location>
        <begin position="84"/>
        <end position="154"/>
    </location>
</feature>
<name>A0A1V5SDM5_9BACT</name>
<dbReference type="NCBIfam" id="TIGR01462">
    <property type="entry name" value="greA"/>
    <property type="match status" value="1"/>
</dbReference>
<evidence type="ECO:0000256" key="2">
    <source>
        <dbReference type="ARBA" id="ARBA00013729"/>
    </source>
</evidence>
<keyword evidence="5 8" id="KW-0804">Transcription</keyword>
<dbReference type="InterPro" id="IPR023459">
    <property type="entry name" value="Tscrpt_elong_fac_GreA/B_fam"/>
</dbReference>
<dbReference type="Proteomes" id="UP000485367">
    <property type="component" value="Unassembled WGS sequence"/>
</dbReference>
<comment type="similarity">
    <text evidence="1 8 9">Belongs to the GreA/GreB family.</text>
</comment>
<evidence type="ECO:0000256" key="4">
    <source>
        <dbReference type="ARBA" id="ARBA00023125"/>
    </source>
</evidence>
<keyword evidence="12" id="KW-0648">Protein biosynthesis</keyword>
<keyword evidence="12" id="KW-0251">Elongation factor</keyword>
<dbReference type="PIRSF" id="PIRSF006092">
    <property type="entry name" value="GreA_GreB"/>
    <property type="match status" value="1"/>
</dbReference>
<dbReference type="Gene3D" id="3.10.50.30">
    <property type="entry name" value="Transcription elongation factor, GreA/GreB, C-terminal domain"/>
    <property type="match status" value="1"/>
</dbReference>
<evidence type="ECO:0000256" key="1">
    <source>
        <dbReference type="ARBA" id="ARBA00008213"/>
    </source>
</evidence>
<gene>
    <name evidence="8 12" type="primary">greA</name>
    <name evidence="12" type="ORF">BWY43_00458</name>
</gene>
<evidence type="ECO:0000256" key="7">
    <source>
        <dbReference type="ARBA" id="ARBA00030776"/>
    </source>
</evidence>
<dbReference type="GO" id="GO:0032784">
    <property type="term" value="P:regulation of DNA-templated transcription elongation"/>
    <property type="evidence" value="ECO:0007669"/>
    <property type="project" value="UniProtKB-UniRule"/>
</dbReference>
<keyword evidence="4 8" id="KW-0238">DNA-binding</keyword>
<dbReference type="InterPro" id="IPR028624">
    <property type="entry name" value="Tscrpt_elong_fac_GreA/B"/>
</dbReference>
<evidence type="ECO:0000256" key="8">
    <source>
        <dbReference type="HAMAP-Rule" id="MF_00105"/>
    </source>
</evidence>
<dbReference type="GO" id="GO:0003746">
    <property type="term" value="F:translation elongation factor activity"/>
    <property type="evidence" value="ECO:0007669"/>
    <property type="project" value="UniProtKB-KW"/>
</dbReference>
<feature type="domain" description="Transcription elongation factor GreA/GreB N-terminal" evidence="11">
    <location>
        <begin position="7"/>
        <end position="76"/>
    </location>
</feature>
<evidence type="ECO:0000256" key="3">
    <source>
        <dbReference type="ARBA" id="ARBA00023015"/>
    </source>
</evidence>
<dbReference type="NCBIfam" id="NF001263">
    <property type="entry name" value="PRK00226.1-4"/>
    <property type="match status" value="1"/>
</dbReference>
<dbReference type="SUPFAM" id="SSF46557">
    <property type="entry name" value="GreA transcript cleavage protein, N-terminal domain"/>
    <property type="match status" value="1"/>
</dbReference>
<evidence type="ECO:0000313" key="12">
    <source>
        <dbReference type="EMBL" id="OQA52587.1"/>
    </source>
</evidence>
<comment type="caution">
    <text evidence="12">The sequence shown here is derived from an EMBL/GenBank/DDBJ whole genome shotgun (WGS) entry which is preliminary data.</text>
</comment>
<dbReference type="PROSITE" id="PS00830">
    <property type="entry name" value="GREAB_2"/>
    <property type="match status" value="1"/>
</dbReference>
<sequence>MSNKVVKLTASGAQKLENELKTLKEIKRPDVIDRIKRAKEYGDLSENAEYEDARNEQSFIEGRIKEIEYLLKYAKVFENEKGGTEVALGSTVLLDMDGDKMTYEIVSSNEANPLEGKISNISPIGSALIGAKVGDVCSANTPGGVLKIKVLEIK</sequence>